<dbReference type="Gene3D" id="3.90.180.10">
    <property type="entry name" value="Medium-chain alcohol dehydrogenases, catalytic domain"/>
    <property type="match status" value="1"/>
</dbReference>
<dbReference type="InterPro" id="IPR013154">
    <property type="entry name" value="ADH-like_N"/>
</dbReference>
<evidence type="ECO:0000313" key="2">
    <source>
        <dbReference type="EMBL" id="WCR02046.1"/>
    </source>
</evidence>
<evidence type="ECO:0000259" key="1">
    <source>
        <dbReference type="SMART" id="SM00829"/>
    </source>
</evidence>
<organism evidence="2 3">
    <name type="scientific">Paracoccus saliphilus</name>
    <dbReference type="NCBI Taxonomy" id="405559"/>
    <lineage>
        <taxon>Bacteria</taxon>
        <taxon>Pseudomonadati</taxon>
        <taxon>Pseudomonadota</taxon>
        <taxon>Alphaproteobacteria</taxon>
        <taxon>Rhodobacterales</taxon>
        <taxon>Paracoccaceae</taxon>
        <taxon>Paracoccus</taxon>
    </lineage>
</organism>
<dbReference type="SMART" id="SM00829">
    <property type="entry name" value="PKS_ER"/>
    <property type="match status" value="1"/>
</dbReference>
<dbReference type="SUPFAM" id="SSF50129">
    <property type="entry name" value="GroES-like"/>
    <property type="match status" value="1"/>
</dbReference>
<dbReference type="PANTHER" id="PTHR43677">
    <property type="entry name" value="SHORT-CHAIN DEHYDROGENASE/REDUCTASE"/>
    <property type="match status" value="1"/>
</dbReference>
<dbReference type="InterPro" id="IPR051397">
    <property type="entry name" value="Zn-ADH-like_protein"/>
</dbReference>
<reference evidence="2 3" key="1">
    <citation type="submission" date="2021-01" db="EMBL/GenBank/DDBJ databases">
        <title>Biogeographic distribution of Paracoccus.</title>
        <authorList>
            <person name="Hollensteiner J."/>
            <person name="Leineberger J."/>
            <person name="Brinkhoff T."/>
            <person name="Daniel R."/>
        </authorList>
    </citation>
    <scope>NUCLEOTIDE SEQUENCE [LARGE SCALE GENOMIC DNA]</scope>
    <source>
        <strain evidence="2 3">DSM 18447</strain>
    </source>
</reference>
<sequence length="322" mass="33857">MSNRIRLANVNAFGEEPIVLESPAPRRSGDDLLLRMRCAALNFADLLKAKGEYQEREEPPFTPGLEGAGEVLEAPAGSGFAPGDRVAVCHPGTMAQVIAVPQSACLKIPDRMSFEQAAGFQIAYGSSHLALTLRAALKPGETLAVLGAAGGVGLTAVEIGRALGARVIGIARGAEKLQTIQDAGAEKVIDSADSADLKATLRDLGGVDVVYDPVGDTPGEAAFGALRRGGRFLVIGFAGGNTPKLPLNHALVKNIAIHGFYWGGYNSLEPSALRNSLSELFHLFDTGKLNPVASKPLPLSRLVEGYEMLRSRRAVGKILISL</sequence>
<dbReference type="InterPro" id="IPR013149">
    <property type="entry name" value="ADH-like_C"/>
</dbReference>
<dbReference type="Pfam" id="PF00107">
    <property type="entry name" value="ADH_zinc_N"/>
    <property type="match status" value="1"/>
</dbReference>
<dbReference type="InterPro" id="IPR036291">
    <property type="entry name" value="NAD(P)-bd_dom_sf"/>
</dbReference>
<keyword evidence="3" id="KW-1185">Reference proteome</keyword>
<feature type="domain" description="Enoyl reductase (ER)" evidence="1">
    <location>
        <begin position="14"/>
        <end position="320"/>
    </location>
</feature>
<dbReference type="PANTHER" id="PTHR43677:SF4">
    <property type="entry name" value="QUINONE OXIDOREDUCTASE-LIKE PROTEIN 2"/>
    <property type="match status" value="1"/>
</dbReference>
<dbReference type="Gene3D" id="3.40.50.720">
    <property type="entry name" value="NAD(P)-binding Rossmann-like Domain"/>
    <property type="match status" value="1"/>
</dbReference>
<protein>
    <submittedName>
        <fullName evidence="2">NADPH:quinone oxidoreductase family protein</fullName>
    </submittedName>
</protein>
<dbReference type="InterPro" id="IPR020843">
    <property type="entry name" value="ER"/>
</dbReference>
<evidence type="ECO:0000313" key="3">
    <source>
        <dbReference type="Proteomes" id="UP001215549"/>
    </source>
</evidence>
<dbReference type="Proteomes" id="UP001215549">
    <property type="component" value="Chromosome"/>
</dbReference>
<dbReference type="InterPro" id="IPR011032">
    <property type="entry name" value="GroES-like_sf"/>
</dbReference>
<dbReference type="EMBL" id="CP067140">
    <property type="protein sequence ID" value="WCR02046.1"/>
    <property type="molecule type" value="Genomic_DNA"/>
</dbReference>
<dbReference type="Pfam" id="PF08240">
    <property type="entry name" value="ADH_N"/>
    <property type="match status" value="1"/>
</dbReference>
<accession>A0ABY7S8U7</accession>
<dbReference type="CDD" id="cd08241">
    <property type="entry name" value="QOR1"/>
    <property type="match status" value="1"/>
</dbReference>
<dbReference type="SUPFAM" id="SSF51735">
    <property type="entry name" value="NAD(P)-binding Rossmann-fold domains"/>
    <property type="match status" value="1"/>
</dbReference>
<gene>
    <name evidence="2" type="ORF">JHX88_14160</name>
</gene>
<name>A0ABY7S8U7_9RHOB</name>
<proteinExistence type="predicted"/>